<dbReference type="EMBL" id="GEBQ01025784">
    <property type="protein sequence ID" value="JAT14193.1"/>
    <property type="molecule type" value="Transcribed_RNA"/>
</dbReference>
<feature type="non-terminal residue" evidence="3">
    <location>
        <position position="100"/>
    </location>
</feature>
<evidence type="ECO:0000256" key="1">
    <source>
        <dbReference type="SAM" id="MobiDB-lite"/>
    </source>
</evidence>
<name>A0A1B6KRX1_9HEMI</name>
<gene>
    <name evidence="3" type="ORF">g.39077</name>
</gene>
<feature type="region of interest" description="Disordered" evidence="1">
    <location>
        <begin position="75"/>
        <end position="100"/>
    </location>
</feature>
<feature type="signal peptide" evidence="2">
    <location>
        <begin position="1"/>
        <end position="22"/>
    </location>
</feature>
<keyword evidence="2" id="KW-0732">Signal</keyword>
<organism evidence="3">
    <name type="scientific">Graphocephala atropunctata</name>
    <dbReference type="NCBI Taxonomy" id="36148"/>
    <lineage>
        <taxon>Eukaryota</taxon>
        <taxon>Metazoa</taxon>
        <taxon>Ecdysozoa</taxon>
        <taxon>Arthropoda</taxon>
        <taxon>Hexapoda</taxon>
        <taxon>Insecta</taxon>
        <taxon>Pterygota</taxon>
        <taxon>Neoptera</taxon>
        <taxon>Paraneoptera</taxon>
        <taxon>Hemiptera</taxon>
        <taxon>Auchenorrhyncha</taxon>
        <taxon>Membracoidea</taxon>
        <taxon>Cicadellidae</taxon>
        <taxon>Cicadellinae</taxon>
        <taxon>Cicadellini</taxon>
        <taxon>Graphocephala</taxon>
    </lineage>
</organism>
<feature type="compositionally biased region" description="Polar residues" evidence="1">
    <location>
        <begin position="83"/>
        <end position="100"/>
    </location>
</feature>
<evidence type="ECO:0000313" key="3">
    <source>
        <dbReference type="EMBL" id="JAT14193.1"/>
    </source>
</evidence>
<feature type="chain" id="PRO_5008586823" evidence="2">
    <location>
        <begin position="23"/>
        <end position="100"/>
    </location>
</feature>
<accession>A0A1B6KRX1</accession>
<dbReference type="AlphaFoldDB" id="A0A1B6KRX1"/>
<reference evidence="3" key="1">
    <citation type="submission" date="2015-11" db="EMBL/GenBank/DDBJ databases">
        <title>De novo transcriptome assembly of four potential Pierce s Disease insect vectors from Arizona vineyards.</title>
        <authorList>
            <person name="Tassone E.E."/>
        </authorList>
    </citation>
    <scope>NUCLEOTIDE SEQUENCE</scope>
</reference>
<sequence length="100" mass="10796">MATHTVLSLVLLAVCIGQMVFAAPNYSNMGASSNKEDLRNSQVDASSDKDFDTTYLKLPCGTEIKKEKASERNVVSASDLEKYSNSQRYHDNSNGCNGGG</sequence>
<proteinExistence type="predicted"/>
<evidence type="ECO:0000256" key="2">
    <source>
        <dbReference type="SAM" id="SignalP"/>
    </source>
</evidence>
<protein>
    <submittedName>
        <fullName evidence="3">Uncharacterized protein</fullName>
    </submittedName>
</protein>